<keyword evidence="4 7" id="KW-1133">Transmembrane helix</keyword>
<keyword evidence="7" id="KW-0472">Membrane</keyword>
<feature type="domain" description="Cell division protein FtsQ/DivIB C-terminal" evidence="8">
    <location>
        <begin position="173"/>
        <end position="287"/>
    </location>
</feature>
<keyword evidence="2" id="KW-0132">Cell division</keyword>
<keyword evidence="3 7" id="KW-0812">Transmembrane</keyword>
<dbReference type="InterPro" id="IPR013685">
    <property type="entry name" value="POTRA_FtsQ_type"/>
</dbReference>
<reference evidence="10 11" key="1">
    <citation type="submission" date="2017-12" db="EMBL/GenBank/DDBJ databases">
        <title>Phylogenetic diversity of female urinary microbiome.</title>
        <authorList>
            <person name="Thomas-White K."/>
            <person name="Wolfe A.J."/>
        </authorList>
    </citation>
    <scope>NUCLEOTIDE SEQUENCE [LARGE SCALE GENOMIC DNA]</scope>
    <source>
        <strain evidence="10 11">UMB0064</strain>
    </source>
</reference>
<gene>
    <name evidence="10" type="ORF">CYJ32_04265</name>
</gene>
<dbReference type="Gene3D" id="3.40.50.10960">
    <property type="match status" value="1"/>
</dbReference>
<dbReference type="GO" id="GO:0051301">
    <property type="term" value="P:cell division"/>
    <property type="evidence" value="ECO:0007669"/>
    <property type="project" value="UniProtKB-KW"/>
</dbReference>
<dbReference type="InterPro" id="IPR005548">
    <property type="entry name" value="Cell_div_FtsQ/DivIB_C"/>
</dbReference>
<evidence type="ECO:0000259" key="8">
    <source>
        <dbReference type="Pfam" id="PF03799"/>
    </source>
</evidence>
<evidence type="ECO:0000256" key="7">
    <source>
        <dbReference type="SAM" id="Phobius"/>
    </source>
</evidence>
<keyword evidence="5" id="KW-0131">Cell cycle</keyword>
<protein>
    <submittedName>
        <fullName evidence="10">Uncharacterized protein</fullName>
    </submittedName>
</protein>
<dbReference type="Pfam" id="PF03799">
    <property type="entry name" value="FtsQ_DivIB_C"/>
    <property type="match status" value="1"/>
</dbReference>
<organism evidence="10 11">
    <name type="scientific">Alloscardovia omnicolens</name>
    <dbReference type="NCBI Taxonomy" id="419015"/>
    <lineage>
        <taxon>Bacteria</taxon>
        <taxon>Bacillati</taxon>
        <taxon>Actinomycetota</taxon>
        <taxon>Actinomycetes</taxon>
        <taxon>Bifidobacteriales</taxon>
        <taxon>Bifidobacteriaceae</taxon>
        <taxon>Alloscardovia</taxon>
    </lineage>
</organism>
<dbReference type="InterPro" id="IPR050487">
    <property type="entry name" value="FtsQ_DivIB"/>
</dbReference>
<evidence type="ECO:0000256" key="4">
    <source>
        <dbReference type="ARBA" id="ARBA00022989"/>
    </source>
</evidence>
<dbReference type="Gene3D" id="3.10.20.310">
    <property type="entry name" value="membrane protein fhac"/>
    <property type="match status" value="1"/>
</dbReference>
<dbReference type="RefSeq" id="WP_034297820.1">
    <property type="nucleotide sequence ID" value="NZ_JASODL010000001.1"/>
</dbReference>
<evidence type="ECO:0000313" key="10">
    <source>
        <dbReference type="EMBL" id="PKZ15582.1"/>
    </source>
</evidence>
<name>A0A2I1M612_9BIFI</name>
<dbReference type="PANTHER" id="PTHR37820">
    <property type="entry name" value="CELL DIVISION PROTEIN DIVIB"/>
    <property type="match status" value="1"/>
</dbReference>
<dbReference type="Pfam" id="PF08478">
    <property type="entry name" value="POTRA_1"/>
    <property type="match status" value="1"/>
</dbReference>
<evidence type="ECO:0000256" key="5">
    <source>
        <dbReference type="ARBA" id="ARBA00023306"/>
    </source>
</evidence>
<sequence>MSSENSKNSKRQPRIIRASSLSSSAHRAVSENVSIDARDELRIRTKKIDFEERKKEQRAARRRYWFIRIGIGIVSFSLVSFILWALIFSPWFKIRSQAVRISGVNKWVSVTTIEKYTNPLIDRSLITILESQLEQQLDNIPGIAAAKVTKEYPHGLIVKLTEETPTALLYTEDKKNYVPVDSQARRLRTVKQAEVGIPIINVPTVKSGLRNETVQQSIKVLAALDKDLRSHITSTEAKTQDSITTVLDSGYTVVWGNASSMSTKQKIVTAIIAQLQAEGTATGTIDVSAPSRPIVK</sequence>
<accession>A0A2I1M612</accession>
<feature type="transmembrane region" description="Helical" evidence="7">
    <location>
        <begin position="65"/>
        <end position="92"/>
    </location>
</feature>
<evidence type="ECO:0000256" key="2">
    <source>
        <dbReference type="ARBA" id="ARBA00022618"/>
    </source>
</evidence>
<dbReference type="GO" id="GO:0005886">
    <property type="term" value="C:plasma membrane"/>
    <property type="evidence" value="ECO:0007669"/>
    <property type="project" value="TreeGrafter"/>
</dbReference>
<dbReference type="EMBL" id="PKGU01000002">
    <property type="protein sequence ID" value="PKZ15582.1"/>
    <property type="molecule type" value="Genomic_DNA"/>
</dbReference>
<evidence type="ECO:0000259" key="9">
    <source>
        <dbReference type="Pfam" id="PF08478"/>
    </source>
</evidence>
<dbReference type="PANTHER" id="PTHR37820:SF1">
    <property type="entry name" value="CELL DIVISION PROTEIN FTSQ"/>
    <property type="match status" value="1"/>
</dbReference>
<evidence type="ECO:0000256" key="3">
    <source>
        <dbReference type="ARBA" id="ARBA00022692"/>
    </source>
</evidence>
<feature type="domain" description="POTRA" evidence="9">
    <location>
        <begin position="97"/>
        <end position="162"/>
    </location>
</feature>
<feature type="compositionally biased region" description="Low complexity" evidence="6">
    <location>
        <begin position="15"/>
        <end position="27"/>
    </location>
</feature>
<comment type="caution">
    <text evidence="10">The sequence shown here is derived from an EMBL/GenBank/DDBJ whole genome shotgun (WGS) entry which is preliminary data.</text>
</comment>
<evidence type="ECO:0000256" key="1">
    <source>
        <dbReference type="ARBA" id="ARBA00022475"/>
    </source>
</evidence>
<keyword evidence="1" id="KW-1003">Cell membrane</keyword>
<dbReference type="AlphaFoldDB" id="A0A2I1M612"/>
<feature type="region of interest" description="Disordered" evidence="6">
    <location>
        <begin position="1"/>
        <end position="27"/>
    </location>
</feature>
<dbReference type="Proteomes" id="UP000242263">
    <property type="component" value="Unassembled WGS sequence"/>
</dbReference>
<proteinExistence type="predicted"/>
<evidence type="ECO:0000313" key="11">
    <source>
        <dbReference type="Proteomes" id="UP000242263"/>
    </source>
</evidence>
<evidence type="ECO:0000256" key="6">
    <source>
        <dbReference type="SAM" id="MobiDB-lite"/>
    </source>
</evidence>